<proteinExistence type="predicted"/>
<reference evidence="1 2" key="1">
    <citation type="submission" date="2015-11" db="EMBL/GenBank/DDBJ databases">
        <title>Genomic analysis of 38 Legionella species identifies large and diverse effector repertoires.</title>
        <authorList>
            <person name="Burstein D."/>
            <person name="Amaro F."/>
            <person name="Zusman T."/>
            <person name="Lifshitz Z."/>
            <person name="Cohen O."/>
            <person name="Gilbert J.A."/>
            <person name="Pupko T."/>
            <person name="Shuman H.A."/>
            <person name="Segal G."/>
        </authorList>
    </citation>
    <scope>NUCLEOTIDE SEQUENCE [LARGE SCALE GENOMIC DNA]</scope>
    <source>
        <strain evidence="1 2">ATCC 49506</strain>
    </source>
</reference>
<gene>
    <name evidence="1" type="ORF">Lnau_1576</name>
</gene>
<dbReference type="AlphaFoldDB" id="A0A0W0WW97"/>
<evidence type="ECO:0000313" key="2">
    <source>
        <dbReference type="Proteomes" id="UP000054725"/>
    </source>
</evidence>
<dbReference type="Proteomes" id="UP000054725">
    <property type="component" value="Unassembled WGS sequence"/>
</dbReference>
<protein>
    <submittedName>
        <fullName evidence="1">Uncharacterized protein</fullName>
    </submittedName>
</protein>
<comment type="caution">
    <text evidence="1">The sequence shown here is derived from an EMBL/GenBank/DDBJ whole genome shotgun (WGS) entry which is preliminary data.</text>
</comment>
<name>A0A0W0WW97_9GAMM</name>
<evidence type="ECO:0000313" key="1">
    <source>
        <dbReference type="EMBL" id="KTD36592.1"/>
    </source>
</evidence>
<dbReference type="RefSeq" id="WP_058504573.1">
    <property type="nucleotide sequence ID" value="NZ_CAAAIF010000009.1"/>
</dbReference>
<dbReference type="PATRIC" id="fig|45070.6.peg.1652"/>
<dbReference type="EMBL" id="LNYO01000013">
    <property type="protein sequence ID" value="KTD36592.1"/>
    <property type="molecule type" value="Genomic_DNA"/>
</dbReference>
<dbReference type="OrthoDB" id="5648646at2"/>
<organism evidence="1 2">
    <name type="scientific">Legionella nautarum</name>
    <dbReference type="NCBI Taxonomy" id="45070"/>
    <lineage>
        <taxon>Bacteria</taxon>
        <taxon>Pseudomonadati</taxon>
        <taxon>Pseudomonadota</taxon>
        <taxon>Gammaproteobacteria</taxon>
        <taxon>Legionellales</taxon>
        <taxon>Legionellaceae</taxon>
        <taxon>Legionella</taxon>
    </lineage>
</organism>
<accession>A0A0W0WW97</accession>
<sequence>MQIQPLQPVSVRLKCGHAEASCLLVELTDTEMQLTSTDYLEKDSPVVFSSKFFKGEAKIINLNFTHHLFAYTLAIGFIQFQPGLLVNQLL</sequence>
<dbReference type="STRING" id="45070.Lnau_1576"/>
<keyword evidence="2" id="KW-1185">Reference proteome</keyword>